<evidence type="ECO:0000313" key="1">
    <source>
        <dbReference type="EMBL" id="PIW75739.1"/>
    </source>
</evidence>
<dbReference type="Proteomes" id="UP000231280">
    <property type="component" value="Unassembled WGS sequence"/>
</dbReference>
<comment type="caution">
    <text evidence="1">The sequence shown here is derived from an EMBL/GenBank/DDBJ whole genome shotgun (WGS) entry which is preliminary data.</text>
</comment>
<evidence type="ECO:0000313" key="2">
    <source>
        <dbReference type="Proteomes" id="UP000231280"/>
    </source>
</evidence>
<organism evidence="1 2">
    <name type="scientific">Candidatus Portnoybacteria bacterium CG_4_8_14_3_um_filter_44_10</name>
    <dbReference type="NCBI Taxonomy" id="1974802"/>
    <lineage>
        <taxon>Bacteria</taxon>
        <taxon>Candidatus Portnoyibacteriota</taxon>
    </lineage>
</organism>
<accession>A0A2M7IGW9</accession>
<protein>
    <submittedName>
        <fullName evidence="1">Uncharacterized protein</fullName>
    </submittedName>
</protein>
<sequence length="93" mass="10737">MAEFSEKLKNVREIPRLDLLSDDLLKISAVDISSELQRRLEGEERGNILVDGEEKSTKATLNLNLLWSLEKKDPEQAKELLEATKEKNFIKRK</sequence>
<name>A0A2M7IGW9_9BACT</name>
<dbReference type="AlphaFoldDB" id="A0A2M7IGW9"/>
<gene>
    <name evidence="1" type="ORF">CO002_00370</name>
</gene>
<reference evidence="2" key="1">
    <citation type="submission" date="2017-09" db="EMBL/GenBank/DDBJ databases">
        <title>Depth-based differentiation of microbial function through sediment-hosted aquifers and enrichment of novel symbionts in the deep terrestrial subsurface.</title>
        <authorList>
            <person name="Probst A.J."/>
            <person name="Ladd B."/>
            <person name="Jarett J.K."/>
            <person name="Geller-Mcgrath D.E."/>
            <person name="Sieber C.M.K."/>
            <person name="Emerson J.B."/>
            <person name="Anantharaman K."/>
            <person name="Thomas B.C."/>
            <person name="Malmstrom R."/>
            <person name="Stieglmeier M."/>
            <person name="Klingl A."/>
            <person name="Woyke T."/>
            <person name="Ryan C.M."/>
            <person name="Banfield J.F."/>
        </authorList>
    </citation>
    <scope>NUCLEOTIDE SEQUENCE [LARGE SCALE GENOMIC DNA]</scope>
</reference>
<dbReference type="EMBL" id="PFGX01000010">
    <property type="protein sequence ID" value="PIW75739.1"/>
    <property type="molecule type" value="Genomic_DNA"/>
</dbReference>
<proteinExistence type="predicted"/>